<proteinExistence type="predicted"/>
<dbReference type="PATRIC" id="fig|188932.3.peg.1072"/>
<evidence type="ECO:0000313" key="2">
    <source>
        <dbReference type="Proteomes" id="UP000071561"/>
    </source>
</evidence>
<dbReference type="SUPFAM" id="SSF48452">
    <property type="entry name" value="TPR-like"/>
    <property type="match status" value="1"/>
</dbReference>
<accession>A0A127V9T7</accession>
<dbReference type="AlphaFoldDB" id="A0A127V9T7"/>
<dbReference type="Proteomes" id="UP000071561">
    <property type="component" value="Chromosome"/>
</dbReference>
<name>A0A127V9T7_9SPHI</name>
<keyword evidence="2" id="KW-1185">Reference proteome</keyword>
<dbReference type="InterPro" id="IPR041662">
    <property type="entry name" value="SusD-like_2"/>
</dbReference>
<evidence type="ECO:0008006" key="3">
    <source>
        <dbReference type="Google" id="ProtNLM"/>
    </source>
</evidence>
<gene>
    <name evidence="1" type="ORF">AY601_1039</name>
</gene>
<organism evidence="1 2">
    <name type="scientific">Pedobacter cryoconitis</name>
    <dbReference type="NCBI Taxonomy" id="188932"/>
    <lineage>
        <taxon>Bacteria</taxon>
        <taxon>Pseudomonadati</taxon>
        <taxon>Bacteroidota</taxon>
        <taxon>Sphingobacteriia</taxon>
        <taxon>Sphingobacteriales</taxon>
        <taxon>Sphingobacteriaceae</taxon>
        <taxon>Pedobacter</taxon>
    </lineage>
</organism>
<sequence length="587" mass="66257">MIFQITQRNETGLRALKHKNQIDTGEKYKIMIASLPLNHEVLLSSIKNNKDFEKNNYIQMKKIFKFYSLLPLLLVVTISGCKKDFEEKTINNNKPTAVQASLLLNGILTGNGLVEGPDGSKETNSQYYLNNYDYYGNNRYDFKYGDDYYTVLKNVVEMEKQASKTGAAVNSYAALGKFFKAYLFTKMSMEMGDIPMTDALAGIANLTPAYDTQKNVMLQSLALLESANTDLTTLITAKENILTGDIYFNGDLLKWQKLVNTFRIRLLIQLSKRADDDTQLNVKKQFSDIISNKTKYPIMESAADNMQYVYISPTNYYPQTPDNFGQSGSRKNTSATYISLLTKLKDPRVFVTAEPSRYQVDSLKLSPTDFASFIGADAGQDLGIMYNNAGLQKYSFLNRKRYYSTYTGEPSIQVGYAELMFNIAEGIYRGWAAGDAESYYTAGIKSSMDSYKIPTGTGTFTAYFYRPGSTNVALGANYDTYTINVDWNTYYNQLEVKYNTATALKQIVQQKYLALFRHSGLESYFTYRRTGIPTFTTGPGTGNGGRIASRFQYHEYERTANAANYQIAIQSQYGGNDDINGIMYILK</sequence>
<protein>
    <recommendedName>
        <fullName evidence="3">SusD-like starch-binding protein associating with outer membrane</fullName>
    </recommendedName>
</protein>
<dbReference type="EMBL" id="CP014504">
    <property type="protein sequence ID" value="AMP97970.1"/>
    <property type="molecule type" value="Genomic_DNA"/>
</dbReference>
<reference evidence="1 2" key="1">
    <citation type="submission" date="2016-03" db="EMBL/GenBank/DDBJ databases">
        <title>Complete genome sequence of Pedobacter cryoconitis PAMC 27485.</title>
        <authorList>
            <person name="Lee J."/>
            <person name="Kim O.-S."/>
        </authorList>
    </citation>
    <scope>NUCLEOTIDE SEQUENCE [LARGE SCALE GENOMIC DNA]</scope>
    <source>
        <strain evidence="1 2">PAMC 27485</strain>
    </source>
</reference>
<dbReference type="Gene3D" id="1.25.40.390">
    <property type="match status" value="1"/>
</dbReference>
<evidence type="ECO:0000313" key="1">
    <source>
        <dbReference type="EMBL" id="AMP97970.1"/>
    </source>
</evidence>
<dbReference type="InterPro" id="IPR011990">
    <property type="entry name" value="TPR-like_helical_dom_sf"/>
</dbReference>
<dbReference type="Pfam" id="PF12771">
    <property type="entry name" value="SusD-like_2"/>
    <property type="match status" value="1"/>
</dbReference>
<dbReference type="KEGG" id="pcm:AY601_1039"/>